<name>A0A433D819_9FUNG</name>
<dbReference type="Proteomes" id="UP000268093">
    <property type="component" value="Unassembled WGS sequence"/>
</dbReference>
<dbReference type="GO" id="GO:0005829">
    <property type="term" value="C:cytosol"/>
    <property type="evidence" value="ECO:0007669"/>
    <property type="project" value="TreeGrafter"/>
</dbReference>
<dbReference type="GO" id="GO:0019748">
    <property type="term" value="P:secondary metabolic process"/>
    <property type="evidence" value="ECO:0007669"/>
    <property type="project" value="TreeGrafter"/>
</dbReference>
<accession>A0A433D819</accession>
<evidence type="ECO:0000256" key="1">
    <source>
        <dbReference type="ARBA" id="ARBA00022793"/>
    </source>
</evidence>
<feature type="non-terminal residue" evidence="5">
    <location>
        <position position="1"/>
    </location>
</feature>
<evidence type="ECO:0000313" key="6">
    <source>
        <dbReference type="Proteomes" id="UP000268093"/>
    </source>
</evidence>
<dbReference type="PANTHER" id="PTHR21240:SF28">
    <property type="entry name" value="ISO-OROTATE DECARBOXYLASE (EUROFUNG)"/>
    <property type="match status" value="1"/>
</dbReference>
<evidence type="ECO:0000256" key="2">
    <source>
        <dbReference type="ARBA" id="ARBA00023239"/>
    </source>
</evidence>
<keyword evidence="6" id="KW-1185">Reference proteome</keyword>
<dbReference type="GO" id="GO:0016787">
    <property type="term" value="F:hydrolase activity"/>
    <property type="evidence" value="ECO:0007669"/>
    <property type="project" value="InterPro"/>
</dbReference>
<dbReference type="InterPro" id="IPR032465">
    <property type="entry name" value="ACMSD"/>
</dbReference>
<protein>
    <submittedName>
        <fullName evidence="5">Putative 2-amino-3-carboxymuconate-6-semialdehyde decarboxylase</fullName>
    </submittedName>
</protein>
<comment type="similarity">
    <text evidence="3">Belongs to the metallo-dependent hydrolases superfamily.</text>
</comment>
<dbReference type="Gene3D" id="3.20.20.140">
    <property type="entry name" value="Metal-dependent hydrolases"/>
    <property type="match status" value="1"/>
</dbReference>
<reference evidence="5 6" key="1">
    <citation type="journal article" date="2018" name="New Phytol.">
        <title>Phylogenomics of Endogonaceae and evolution of mycorrhizas within Mucoromycota.</title>
        <authorList>
            <person name="Chang Y."/>
            <person name="Desiro A."/>
            <person name="Na H."/>
            <person name="Sandor L."/>
            <person name="Lipzen A."/>
            <person name="Clum A."/>
            <person name="Barry K."/>
            <person name="Grigoriev I.V."/>
            <person name="Martin F.M."/>
            <person name="Stajich J.E."/>
            <person name="Smith M.E."/>
            <person name="Bonito G."/>
            <person name="Spatafora J.W."/>
        </authorList>
    </citation>
    <scope>NUCLEOTIDE SEQUENCE [LARGE SCALE GENOMIC DNA]</scope>
    <source>
        <strain evidence="5 6">GMNB39</strain>
    </source>
</reference>
<evidence type="ECO:0000313" key="5">
    <source>
        <dbReference type="EMBL" id="RUP47002.1"/>
    </source>
</evidence>
<dbReference type="InterPro" id="IPR006680">
    <property type="entry name" value="Amidohydro-rel"/>
</dbReference>
<dbReference type="Pfam" id="PF04909">
    <property type="entry name" value="Amidohydro_2"/>
    <property type="match status" value="1"/>
</dbReference>
<comment type="caution">
    <text evidence="5">The sequence shown here is derived from an EMBL/GenBank/DDBJ whole genome shotgun (WGS) entry which is preliminary data.</text>
</comment>
<evidence type="ECO:0000259" key="4">
    <source>
        <dbReference type="Pfam" id="PF04909"/>
    </source>
</evidence>
<dbReference type="OrthoDB" id="191270at2759"/>
<dbReference type="SUPFAM" id="SSF51556">
    <property type="entry name" value="Metallo-dependent hydrolases"/>
    <property type="match status" value="1"/>
</dbReference>
<dbReference type="AlphaFoldDB" id="A0A433D819"/>
<dbReference type="PANTHER" id="PTHR21240">
    <property type="entry name" value="2-AMINO-3-CARBOXYLMUCONATE-6-SEMIALDEHYDE DECARBOXYLASE"/>
    <property type="match status" value="1"/>
</dbReference>
<organism evidence="5 6">
    <name type="scientific">Jimgerdemannia flammicorona</name>
    <dbReference type="NCBI Taxonomy" id="994334"/>
    <lineage>
        <taxon>Eukaryota</taxon>
        <taxon>Fungi</taxon>
        <taxon>Fungi incertae sedis</taxon>
        <taxon>Mucoromycota</taxon>
        <taxon>Mucoromycotina</taxon>
        <taxon>Endogonomycetes</taxon>
        <taxon>Endogonales</taxon>
        <taxon>Endogonaceae</taxon>
        <taxon>Jimgerdemannia</taxon>
    </lineage>
</organism>
<feature type="domain" description="Amidohydrolase-related" evidence="4">
    <location>
        <begin position="54"/>
        <end position="401"/>
    </location>
</feature>
<sequence length="402" mass="44313">ELVFLGSQGSFSCYQIVVRNFLPKSHLRLSSYASAARFSHTLYADGKMSNSKVVDVHTHVYLPRYMDLLRSRAEVPRVILDDLGQDRLVILPGEDKESSTKRGRPIGDEYWSMKRKLEFMDLHGIDVSVISLANPWLDFLPTTQETFEFATALNQDLSTVCTSSDAGGRLFAFGVLPTLSPSASVAEVHRIAQLPHLRGVIMGTIGAGRGLDDPELIPLFQAIADAGLTIFLHPHHGVGNEHFGGYGHSLSLALGFPFETTVAVSRLILSGIFDRIPNLRILLAHSGGTLPFLAGRLDSCVAHDPAVAEKLQHPPTYYLKRLYYDAVIYHDTGLKATVDLVGADRIMFGTDNPFFPPLKGEKHVTRWMSVDKNIEAVKGVPGEEKVWNGIMGENAVRILNLK</sequence>
<gene>
    <name evidence="5" type="ORF">BC936DRAFT_146256</name>
</gene>
<proteinExistence type="inferred from homology"/>
<dbReference type="InterPro" id="IPR032466">
    <property type="entry name" value="Metal_Hydrolase"/>
</dbReference>
<evidence type="ECO:0000256" key="3">
    <source>
        <dbReference type="RuleBase" id="RU366045"/>
    </source>
</evidence>
<dbReference type="EMBL" id="RBNI01005086">
    <property type="protein sequence ID" value="RUP47002.1"/>
    <property type="molecule type" value="Genomic_DNA"/>
</dbReference>
<keyword evidence="2 3" id="KW-0456">Lyase</keyword>
<dbReference type="GO" id="GO:0016831">
    <property type="term" value="F:carboxy-lyase activity"/>
    <property type="evidence" value="ECO:0007669"/>
    <property type="project" value="UniProtKB-KW"/>
</dbReference>
<keyword evidence="1 3" id="KW-0210">Decarboxylase</keyword>